<evidence type="ECO:0000313" key="2">
    <source>
        <dbReference type="EMBL" id="GGJ34158.1"/>
    </source>
</evidence>
<reference evidence="2" key="1">
    <citation type="journal article" date="2014" name="Int. J. Syst. Evol. Microbiol.">
        <title>Complete genome sequence of Corynebacterium casei LMG S-19264T (=DSM 44701T), isolated from a smear-ripened cheese.</title>
        <authorList>
            <consortium name="US DOE Joint Genome Institute (JGI-PGF)"/>
            <person name="Walter F."/>
            <person name="Albersmeier A."/>
            <person name="Kalinowski J."/>
            <person name="Ruckert C."/>
        </authorList>
    </citation>
    <scope>NUCLEOTIDE SEQUENCE</scope>
    <source>
        <strain evidence="2">CGMCC 1.3617</strain>
    </source>
</reference>
<evidence type="ECO:0000313" key="3">
    <source>
        <dbReference type="Proteomes" id="UP000661507"/>
    </source>
</evidence>
<dbReference type="Proteomes" id="UP000661507">
    <property type="component" value="Unassembled WGS sequence"/>
</dbReference>
<reference evidence="2" key="2">
    <citation type="submission" date="2020-09" db="EMBL/GenBank/DDBJ databases">
        <authorList>
            <person name="Sun Q."/>
            <person name="Zhou Y."/>
        </authorList>
    </citation>
    <scope>NUCLEOTIDE SEQUENCE</scope>
    <source>
        <strain evidence="2">CGMCC 1.3617</strain>
    </source>
</reference>
<dbReference type="EMBL" id="BMKW01000013">
    <property type="protein sequence ID" value="GGJ34158.1"/>
    <property type="molecule type" value="Genomic_DNA"/>
</dbReference>
<feature type="transmembrane region" description="Helical" evidence="1">
    <location>
        <begin position="94"/>
        <end position="116"/>
    </location>
</feature>
<organism evidence="2 3">
    <name type="scientific">Neoroseomonas lacus</name>
    <dbReference type="NCBI Taxonomy" id="287609"/>
    <lineage>
        <taxon>Bacteria</taxon>
        <taxon>Pseudomonadati</taxon>
        <taxon>Pseudomonadota</taxon>
        <taxon>Alphaproteobacteria</taxon>
        <taxon>Acetobacterales</taxon>
        <taxon>Acetobacteraceae</taxon>
        <taxon>Neoroseomonas</taxon>
    </lineage>
</organism>
<accession>A0A917L0Q0</accession>
<name>A0A917L0Q0_9PROT</name>
<feature type="transmembrane region" description="Helical" evidence="1">
    <location>
        <begin position="165"/>
        <end position="189"/>
    </location>
</feature>
<protein>
    <submittedName>
        <fullName evidence="2">Membrane protein</fullName>
    </submittedName>
</protein>
<keyword evidence="1" id="KW-0472">Membrane</keyword>
<sequence>MLLAVSGLVAQMPGYPLRTAILVGWCAGAATHATMLLRHLVITPPESLRKHAALVEDSRWVILGTTLAASLAALVGVFSELGGGGPRAAHSVPIGITTIVVSWVYLHVLFAVHYAHAYWLTTGGIVFPGGSKRPDWAEFLYLAFTVGMTAQVSDVTTSSPGMRRLVLAHGLAAFAFNAAIVGLAVNLLAGGASG</sequence>
<keyword evidence="3" id="KW-1185">Reference proteome</keyword>
<dbReference type="AlphaFoldDB" id="A0A917L0Q0"/>
<keyword evidence="1" id="KW-0812">Transmembrane</keyword>
<gene>
    <name evidence="2" type="ORF">GCM10011320_47330</name>
</gene>
<keyword evidence="1" id="KW-1133">Transmembrane helix</keyword>
<dbReference type="Pfam" id="PF07077">
    <property type="entry name" value="DUF1345"/>
    <property type="match status" value="1"/>
</dbReference>
<evidence type="ECO:0000256" key="1">
    <source>
        <dbReference type="SAM" id="Phobius"/>
    </source>
</evidence>
<dbReference type="InterPro" id="IPR009781">
    <property type="entry name" value="DUF1345"/>
</dbReference>
<comment type="caution">
    <text evidence="2">The sequence shown here is derived from an EMBL/GenBank/DDBJ whole genome shotgun (WGS) entry which is preliminary data.</text>
</comment>
<feature type="transmembrane region" description="Helical" evidence="1">
    <location>
        <begin position="60"/>
        <end position="82"/>
    </location>
</feature>
<feature type="transmembrane region" description="Helical" evidence="1">
    <location>
        <begin position="20"/>
        <end position="40"/>
    </location>
</feature>
<proteinExistence type="predicted"/>